<comment type="caution">
    <text evidence="5">The sequence shown here is derived from an EMBL/GenBank/DDBJ whole genome shotgun (WGS) entry which is preliminary data.</text>
</comment>
<dbReference type="PANTHER" id="PTHR33164:SF57">
    <property type="entry name" value="MARR-FAMILY TRANSCRIPTIONAL REGULATOR"/>
    <property type="match status" value="1"/>
</dbReference>
<dbReference type="PROSITE" id="PS01117">
    <property type="entry name" value="HTH_MARR_1"/>
    <property type="match status" value="1"/>
</dbReference>
<protein>
    <submittedName>
        <fullName evidence="5">MarR family transcriptional regulator</fullName>
    </submittedName>
</protein>
<proteinExistence type="predicted"/>
<dbReference type="SMART" id="SM00347">
    <property type="entry name" value="HTH_MARR"/>
    <property type="match status" value="1"/>
</dbReference>
<dbReference type="Pfam" id="PF01047">
    <property type="entry name" value="MarR"/>
    <property type="match status" value="1"/>
</dbReference>
<evidence type="ECO:0000256" key="3">
    <source>
        <dbReference type="ARBA" id="ARBA00023163"/>
    </source>
</evidence>
<dbReference type="InterPro" id="IPR036390">
    <property type="entry name" value="WH_DNA-bd_sf"/>
</dbReference>
<accession>A0A6G4A155</accession>
<organism evidence="5">
    <name type="scientific">Paenibacillus sp. SYP-B3998</name>
    <dbReference type="NCBI Taxonomy" id="2678564"/>
    <lineage>
        <taxon>Bacteria</taxon>
        <taxon>Bacillati</taxon>
        <taxon>Bacillota</taxon>
        <taxon>Bacilli</taxon>
        <taxon>Bacillales</taxon>
        <taxon>Paenibacillaceae</taxon>
        <taxon>Paenibacillus</taxon>
    </lineage>
</organism>
<dbReference type="Gene3D" id="1.10.10.10">
    <property type="entry name" value="Winged helix-like DNA-binding domain superfamily/Winged helix DNA-binding domain"/>
    <property type="match status" value="1"/>
</dbReference>
<dbReference type="PRINTS" id="PR00598">
    <property type="entry name" value="HTHMARR"/>
</dbReference>
<keyword evidence="3" id="KW-0804">Transcription</keyword>
<dbReference type="PROSITE" id="PS50995">
    <property type="entry name" value="HTH_MARR_2"/>
    <property type="match status" value="1"/>
</dbReference>
<dbReference type="GO" id="GO:0003700">
    <property type="term" value="F:DNA-binding transcription factor activity"/>
    <property type="evidence" value="ECO:0007669"/>
    <property type="project" value="InterPro"/>
</dbReference>
<evidence type="ECO:0000313" key="5">
    <source>
        <dbReference type="EMBL" id="NEW08105.1"/>
    </source>
</evidence>
<dbReference type="EMBL" id="JAAIKC010000008">
    <property type="protein sequence ID" value="NEW08105.1"/>
    <property type="molecule type" value="Genomic_DNA"/>
</dbReference>
<keyword evidence="1" id="KW-0805">Transcription regulation</keyword>
<evidence type="ECO:0000256" key="2">
    <source>
        <dbReference type="ARBA" id="ARBA00023125"/>
    </source>
</evidence>
<name>A0A6G4A155_9BACL</name>
<dbReference type="SUPFAM" id="SSF46785">
    <property type="entry name" value="Winged helix' DNA-binding domain"/>
    <property type="match status" value="1"/>
</dbReference>
<keyword evidence="2" id="KW-0238">DNA-binding</keyword>
<dbReference type="AlphaFoldDB" id="A0A6G4A155"/>
<dbReference type="InterPro" id="IPR023187">
    <property type="entry name" value="Tscrpt_reg_MarR-type_CS"/>
</dbReference>
<dbReference type="RefSeq" id="WP_163950887.1">
    <property type="nucleotide sequence ID" value="NZ_JAAIKC010000008.1"/>
</dbReference>
<dbReference type="InterPro" id="IPR000835">
    <property type="entry name" value="HTH_MarR-typ"/>
</dbReference>
<reference evidence="5" key="1">
    <citation type="submission" date="2020-02" db="EMBL/GenBank/DDBJ databases">
        <authorList>
            <person name="Shen X.-R."/>
            <person name="Zhang Y.-X."/>
        </authorList>
    </citation>
    <scope>NUCLEOTIDE SEQUENCE</scope>
    <source>
        <strain evidence="5">SYP-B3998</strain>
    </source>
</reference>
<evidence type="ECO:0000259" key="4">
    <source>
        <dbReference type="PROSITE" id="PS50995"/>
    </source>
</evidence>
<sequence length="141" mass="16321">MEDNDLKAIDYELTLLVRRATSAAIDKRLGNLERSHYLMLYELSRNGTMGVKALADAFHLDMSTASRQAAALEAKGYVERLPDPEDGRASFFQLTEYGEQELQNTKQTRLDRFNKLLKDWSTEDRQKFVELLSRLNRTFID</sequence>
<dbReference type="InterPro" id="IPR036388">
    <property type="entry name" value="WH-like_DNA-bd_sf"/>
</dbReference>
<feature type="domain" description="HTH marR-type" evidence="4">
    <location>
        <begin position="10"/>
        <end position="137"/>
    </location>
</feature>
<dbReference type="GO" id="GO:0003677">
    <property type="term" value="F:DNA binding"/>
    <property type="evidence" value="ECO:0007669"/>
    <property type="project" value="UniProtKB-KW"/>
</dbReference>
<dbReference type="PANTHER" id="PTHR33164">
    <property type="entry name" value="TRANSCRIPTIONAL REGULATOR, MARR FAMILY"/>
    <property type="match status" value="1"/>
</dbReference>
<dbReference type="GO" id="GO:0006950">
    <property type="term" value="P:response to stress"/>
    <property type="evidence" value="ECO:0007669"/>
    <property type="project" value="TreeGrafter"/>
</dbReference>
<dbReference type="InterPro" id="IPR039422">
    <property type="entry name" value="MarR/SlyA-like"/>
</dbReference>
<evidence type="ECO:0000256" key="1">
    <source>
        <dbReference type="ARBA" id="ARBA00023015"/>
    </source>
</evidence>
<gene>
    <name evidence="5" type="ORF">GK047_19070</name>
</gene>